<feature type="domain" description="G-protein coupled receptors family 1 profile" evidence="7">
    <location>
        <begin position="31"/>
        <end position="303"/>
    </location>
</feature>
<evidence type="ECO:0000256" key="6">
    <source>
        <dbReference type="SAM" id="Phobius"/>
    </source>
</evidence>
<dbReference type="GO" id="GO:0004930">
    <property type="term" value="F:G protein-coupled receptor activity"/>
    <property type="evidence" value="ECO:0007669"/>
    <property type="project" value="TreeGrafter"/>
</dbReference>
<keyword evidence="4 6" id="KW-0472">Membrane</keyword>
<feature type="transmembrane region" description="Helical" evidence="6">
    <location>
        <begin position="196"/>
        <end position="220"/>
    </location>
</feature>
<protein>
    <recommendedName>
        <fullName evidence="7">G-protein coupled receptors family 1 profile domain-containing protein</fullName>
    </recommendedName>
</protein>
<comment type="subcellular location">
    <subcellularLocation>
        <location evidence="1">Membrane</location>
        <topology evidence="1">Multi-pass membrane protein</topology>
    </subcellularLocation>
</comment>
<feature type="transmembrane region" description="Helical" evidence="6">
    <location>
        <begin position="253"/>
        <end position="272"/>
    </location>
</feature>
<evidence type="ECO:0000313" key="9">
    <source>
        <dbReference type="Proteomes" id="UP001054902"/>
    </source>
</evidence>
<feature type="transmembrane region" description="Helical" evidence="6">
    <location>
        <begin position="53"/>
        <end position="75"/>
    </location>
</feature>
<feature type="transmembrane region" description="Helical" evidence="6">
    <location>
        <begin position="134"/>
        <end position="153"/>
    </location>
</feature>
<evidence type="ECO:0000313" key="8">
    <source>
        <dbReference type="EMBL" id="GFH44798.1"/>
    </source>
</evidence>
<dbReference type="PROSITE" id="PS50262">
    <property type="entry name" value="G_PROTEIN_RECEP_F1_2"/>
    <property type="match status" value="1"/>
</dbReference>
<evidence type="ECO:0000256" key="2">
    <source>
        <dbReference type="ARBA" id="ARBA00022692"/>
    </source>
</evidence>
<gene>
    <name evidence="8" type="ORF">CTEN210_01272</name>
</gene>
<dbReference type="GO" id="GO:0007189">
    <property type="term" value="P:adenylate cyclase-activating G protein-coupled receptor signaling pathway"/>
    <property type="evidence" value="ECO:0007669"/>
    <property type="project" value="TreeGrafter"/>
</dbReference>
<name>A0AAD3CFA6_9STRA</name>
<evidence type="ECO:0000259" key="7">
    <source>
        <dbReference type="PROSITE" id="PS50262"/>
    </source>
</evidence>
<organism evidence="8 9">
    <name type="scientific">Chaetoceros tenuissimus</name>
    <dbReference type="NCBI Taxonomy" id="426638"/>
    <lineage>
        <taxon>Eukaryota</taxon>
        <taxon>Sar</taxon>
        <taxon>Stramenopiles</taxon>
        <taxon>Ochrophyta</taxon>
        <taxon>Bacillariophyta</taxon>
        <taxon>Coscinodiscophyceae</taxon>
        <taxon>Chaetocerotophycidae</taxon>
        <taxon>Chaetocerotales</taxon>
        <taxon>Chaetocerotaceae</taxon>
        <taxon>Chaetoceros</taxon>
    </lineage>
</organism>
<feature type="transmembrane region" description="Helical" evidence="6">
    <location>
        <begin position="20"/>
        <end position="41"/>
    </location>
</feature>
<evidence type="ECO:0000256" key="1">
    <source>
        <dbReference type="ARBA" id="ARBA00004141"/>
    </source>
</evidence>
<dbReference type="Gene3D" id="1.20.1070.10">
    <property type="entry name" value="Rhodopsin 7-helix transmembrane proteins"/>
    <property type="match status" value="1"/>
</dbReference>
<feature type="transmembrane region" description="Helical" evidence="6">
    <location>
        <begin position="284"/>
        <end position="304"/>
    </location>
</feature>
<accession>A0AAD3CFA6</accession>
<feature type="region of interest" description="Disordered" evidence="5">
    <location>
        <begin position="425"/>
        <end position="454"/>
    </location>
</feature>
<dbReference type="SUPFAM" id="SSF81321">
    <property type="entry name" value="Family A G protein-coupled receptor-like"/>
    <property type="match status" value="1"/>
</dbReference>
<proteinExistence type="predicted"/>
<keyword evidence="2 6" id="KW-0812">Transmembrane</keyword>
<evidence type="ECO:0000256" key="5">
    <source>
        <dbReference type="SAM" id="MobiDB-lite"/>
    </source>
</evidence>
<keyword evidence="9" id="KW-1185">Reference proteome</keyword>
<feature type="transmembrane region" description="Helical" evidence="6">
    <location>
        <begin position="95"/>
        <end position="118"/>
    </location>
</feature>
<evidence type="ECO:0000256" key="3">
    <source>
        <dbReference type="ARBA" id="ARBA00022989"/>
    </source>
</evidence>
<dbReference type="Proteomes" id="UP001054902">
    <property type="component" value="Unassembled WGS sequence"/>
</dbReference>
<keyword evidence="3 6" id="KW-1133">Transmembrane helix</keyword>
<sequence>MTSSIESDSWKRMLEVEWAIAIPECILSCLGAIMIILSVFRSKTNRKNVQQKLMGFMSISDFILPFLRLTGFLWIPSDHGLTYLGNDITCTIQGFLITTTFATTVGYNGCLAIYYLLIIKYNWKPRRIAGIEKWFYFAPPLNGLFWGLLAVAFNVENAPENYYATNFCTVQYDLDFSKSDGPDDKAYKFQTRVITVLWALFAIMYLSIILLNIICIVTIYKHVKKTEMRSMRWQSANASQLVKTAEVATQFRYFAMVFFVPGTIFVIVYFVNRAGGGKLIPGPYLSFTLLLVCSAGFLNSLVYFRLRYKRLRKESPSTGGIATVWKIIQDVLFPCCRPCCVKKSLGEDASLTDHEVSDDDHKDCEPVLEDFVEPPPSIRVPPGANDWKSLRAMGVKTVQKKNQLASQTNDWRSLKAMGVSTIGSKAESASLDQSDDADVSQTTKHHNVDNQRRHQSELCESFENFDRPNPEHGNDKLFPVKDLDADELKDRRRSTRILNRASVVLGLEQMQGIDDIDGDSDNDKSDT</sequence>
<comment type="caution">
    <text evidence="8">The sequence shown here is derived from an EMBL/GenBank/DDBJ whole genome shotgun (WGS) entry which is preliminary data.</text>
</comment>
<reference evidence="8 9" key="1">
    <citation type="journal article" date="2021" name="Sci. Rep.">
        <title>The genome of the diatom Chaetoceros tenuissimus carries an ancient integrated fragment of an extant virus.</title>
        <authorList>
            <person name="Hongo Y."/>
            <person name="Kimura K."/>
            <person name="Takaki Y."/>
            <person name="Yoshida Y."/>
            <person name="Baba S."/>
            <person name="Kobayashi G."/>
            <person name="Nagasaki K."/>
            <person name="Hano T."/>
            <person name="Tomaru Y."/>
        </authorList>
    </citation>
    <scope>NUCLEOTIDE SEQUENCE [LARGE SCALE GENOMIC DNA]</scope>
    <source>
        <strain evidence="8 9">NIES-3715</strain>
    </source>
</reference>
<dbReference type="PANTHER" id="PTHR23112:SF0">
    <property type="entry name" value="TRANSMEMBRANE PROTEIN 116"/>
    <property type="match status" value="1"/>
</dbReference>
<dbReference type="InterPro" id="IPR017452">
    <property type="entry name" value="GPCR_Rhodpsn_7TM"/>
</dbReference>
<dbReference type="EMBL" id="BLLK01000020">
    <property type="protein sequence ID" value="GFH44798.1"/>
    <property type="molecule type" value="Genomic_DNA"/>
</dbReference>
<dbReference type="AlphaFoldDB" id="A0AAD3CFA6"/>
<dbReference type="PANTHER" id="PTHR23112">
    <property type="entry name" value="G PROTEIN-COUPLED RECEPTOR 157-RELATED"/>
    <property type="match status" value="1"/>
</dbReference>
<dbReference type="GO" id="GO:0005886">
    <property type="term" value="C:plasma membrane"/>
    <property type="evidence" value="ECO:0007669"/>
    <property type="project" value="TreeGrafter"/>
</dbReference>
<evidence type="ECO:0000256" key="4">
    <source>
        <dbReference type="ARBA" id="ARBA00023136"/>
    </source>
</evidence>